<name>A0A5C3MSQ7_9AGAM</name>
<dbReference type="Pfam" id="PF00005">
    <property type="entry name" value="ABC_tran"/>
    <property type="match status" value="1"/>
</dbReference>
<keyword evidence="5 7" id="KW-1133">Transmembrane helix</keyword>
<dbReference type="PANTHER" id="PTHR24221">
    <property type="entry name" value="ATP-BINDING CASSETTE SUB-FAMILY B"/>
    <property type="match status" value="1"/>
</dbReference>
<protein>
    <submittedName>
        <fullName evidence="9">P-loop containing nucleoside triphosphate hydrolase protein</fullName>
    </submittedName>
</protein>
<dbReference type="InterPro" id="IPR017871">
    <property type="entry name" value="ABC_transporter-like_CS"/>
</dbReference>
<dbReference type="GO" id="GO:0016887">
    <property type="term" value="F:ATP hydrolysis activity"/>
    <property type="evidence" value="ECO:0007669"/>
    <property type="project" value="InterPro"/>
</dbReference>
<gene>
    <name evidence="9" type="ORF">OE88DRAFT_1635603</name>
</gene>
<keyword evidence="3" id="KW-0547">Nucleotide-binding</keyword>
<dbReference type="InterPro" id="IPR039421">
    <property type="entry name" value="Type_1_exporter"/>
</dbReference>
<feature type="transmembrane region" description="Helical" evidence="7">
    <location>
        <begin position="78"/>
        <end position="100"/>
    </location>
</feature>
<comment type="subcellular location">
    <subcellularLocation>
        <location evidence="1">Membrane</location>
        <topology evidence="1">Multi-pass membrane protein</topology>
    </subcellularLocation>
</comment>
<dbReference type="SUPFAM" id="SSF90123">
    <property type="entry name" value="ABC transporter transmembrane region"/>
    <property type="match status" value="1"/>
</dbReference>
<keyword evidence="9" id="KW-0378">Hydrolase</keyword>
<evidence type="ECO:0000256" key="2">
    <source>
        <dbReference type="ARBA" id="ARBA00022692"/>
    </source>
</evidence>
<dbReference type="InterPro" id="IPR003593">
    <property type="entry name" value="AAA+_ATPase"/>
</dbReference>
<dbReference type="InterPro" id="IPR027417">
    <property type="entry name" value="P-loop_NTPase"/>
</dbReference>
<dbReference type="EMBL" id="ML213521">
    <property type="protein sequence ID" value="TFK47933.1"/>
    <property type="molecule type" value="Genomic_DNA"/>
</dbReference>
<keyword evidence="4" id="KW-0067">ATP-binding</keyword>
<feature type="domain" description="ABC transporter" evidence="8">
    <location>
        <begin position="425"/>
        <end position="707"/>
    </location>
</feature>
<evidence type="ECO:0000259" key="8">
    <source>
        <dbReference type="PROSITE" id="PS50893"/>
    </source>
</evidence>
<dbReference type="PROSITE" id="PS50893">
    <property type="entry name" value="ABC_TRANSPORTER_2"/>
    <property type="match status" value="1"/>
</dbReference>
<dbReference type="Gene3D" id="3.40.50.300">
    <property type="entry name" value="P-loop containing nucleotide triphosphate hydrolases"/>
    <property type="match status" value="1"/>
</dbReference>
<evidence type="ECO:0000256" key="1">
    <source>
        <dbReference type="ARBA" id="ARBA00004141"/>
    </source>
</evidence>
<dbReference type="InterPro" id="IPR003439">
    <property type="entry name" value="ABC_transporter-like_ATP-bd"/>
</dbReference>
<evidence type="ECO:0000256" key="4">
    <source>
        <dbReference type="ARBA" id="ARBA00022840"/>
    </source>
</evidence>
<evidence type="ECO:0000256" key="3">
    <source>
        <dbReference type="ARBA" id="ARBA00022741"/>
    </source>
</evidence>
<keyword evidence="10" id="KW-1185">Reference proteome</keyword>
<dbReference type="SUPFAM" id="SSF52540">
    <property type="entry name" value="P-loop containing nucleoside triphosphate hydrolases"/>
    <property type="match status" value="1"/>
</dbReference>
<evidence type="ECO:0000256" key="6">
    <source>
        <dbReference type="ARBA" id="ARBA00023136"/>
    </source>
</evidence>
<dbReference type="Proteomes" id="UP000305948">
    <property type="component" value="Unassembled WGS sequence"/>
</dbReference>
<evidence type="ECO:0000256" key="7">
    <source>
        <dbReference type="SAM" id="Phobius"/>
    </source>
</evidence>
<evidence type="ECO:0000313" key="10">
    <source>
        <dbReference type="Proteomes" id="UP000305948"/>
    </source>
</evidence>
<organism evidence="9 10">
    <name type="scientific">Heliocybe sulcata</name>
    <dbReference type="NCBI Taxonomy" id="5364"/>
    <lineage>
        <taxon>Eukaryota</taxon>
        <taxon>Fungi</taxon>
        <taxon>Dikarya</taxon>
        <taxon>Basidiomycota</taxon>
        <taxon>Agaricomycotina</taxon>
        <taxon>Agaricomycetes</taxon>
        <taxon>Gloeophyllales</taxon>
        <taxon>Gloeophyllaceae</taxon>
        <taxon>Heliocybe</taxon>
    </lineage>
</organism>
<reference evidence="9 10" key="1">
    <citation type="journal article" date="2019" name="Nat. Ecol. Evol.">
        <title>Megaphylogeny resolves global patterns of mushroom evolution.</title>
        <authorList>
            <person name="Varga T."/>
            <person name="Krizsan K."/>
            <person name="Foldi C."/>
            <person name="Dima B."/>
            <person name="Sanchez-Garcia M."/>
            <person name="Sanchez-Ramirez S."/>
            <person name="Szollosi G.J."/>
            <person name="Szarkandi J.G."/>
            <person name="Papp V."/>
            <person name="Albert L."/>
            <person name="Andreopoulos W."/>
            <person name="Angelini C."/>
            <person name="Antonin V."/>
            <person name="Barry K.W."/>
            <person name="Bougher N.L."/>
            <person name="Buchanan P."/>
            <person name="Buyck B."/>
            <person name="Bense V."/>
            <person name="Catcheside P."/>
            <person name="Chovatia M."/>
            <person name="Cooper J."/>
            <person name="Damon W."/>
            <person name="Desjardin D."/>
            <person name="Finy P."/>
            <person name="Geml J."/>
            <person name="Haridas S."/>
            <person name="Hughes K."/>
            <person name="Justo A."/>
            <person name="Karasinski D."/>
            <person name="Kautmanova I."/>
            <person name="Kiss B."/>
            <person name="Kocsube S."/>
            <person name="Kotiranta H."/>
            <person name="LaButti K.M."/>
            <person name="Lechner B.E."/>
            <person name="Liimatainen K."/>
            <person name="Lipzen A."/>
            <person name="Lukacs Z."/>
            <person name="Mihaltcheva S."/>
            <person name="Morgado L.N."/>
            <person name="Niskanen T."/>
            <person name="Noordeloos M.E."/>
            <person name="Ohm R.A."/>
            <person name="Ortiz-Santana B."/>
            <person name="Ovrebo C."/>
            <person name="Racz N."/>
            <person name="Riley R."/>
            <person name="Savchenko A."/>
            <person name="Shiryaev A."/>
            <person name="Soop K."/>
            <person name="Spirin V."/>
            <person name="Szebenyi C."/>
            <person name="Tomsovsky M."/>
            <person name="Tulloss R.E."/>
            <person name="Uehling J."/>
            <person name="Grigoriev I.V."/>
            <person name="Vagvolgyi C."/>
            <person name="Papp T."/>
            <person name="Martin F.M."/>
            <person name="Miettinen O."/>
            <person name="Hibbett D.S."/>
            <person name="Nagy L.G."/>
        </authorList>
    </citation>
    <scope>NUCLEOTIDE SEQUENCE [LARGE SCALE GENOMIC DNA]</scope>
    <source>
        <strain evidence="9 10">OMC1185</strain>
    </source>
</reference>
<dbReference type="GO" id="GO:0005524">
    <property type="term" value="F:ATP binding"/>
    <property type="evidence" value="ECO:0007669"/>
    <property type="project" value="UniProtKB-KW"/>
</dbReference>
<keyword evidence="6 7" id="KW-0472">Membrane</keyword>
<sequence length="714" mass="80132">MYRGRRSKRPAGKGTFNPDAATVKHSRLGIWELYEEVNPSQTFVQVPSKFKEYREYAECLPYVWRMFRDILTLQDCHMLLVLYGVVTALAALVPAVSLWFSAQLLTIVQVAVDTRTVDKQLLFRIAGGRIACALAERVFRHLQNIVATPLQARVKRFYALHIFHALARLDLPTYEDTSVQRQIEASYSRSGNGPAWDVIRTSAGLASIVMQIVSQLTVLIAVLREQPEGALLTTIALVQTTFEYLSLKHMVIPPMIWAATTQSDDYVRMEGLKRLVNNSEHRKEIVAGNLGEYLTEEYRRLSKQVGDHAMDFWETKRYYESRAFLKLTSLLQTIVGEVPLVAFSLRAVQYPASIPISLASLNLLRQTVQGFAFSLLSLLDQSDSFGVQIADIKKLYEIENIANHVADGTEQFPVDDIAPETGVSIEFRNVSFKYPSSEKHALRNVSFTIRPGQLCVIVGSNGSGKSTILKLMTRLYEPTEGSIFINGKDIRDLQLADLRRRISVLFQDYTHFPLSIKDNIALGNPEFANDDEKIMEAARLGGAADIIKELPEGLDTYLNRPVRDYYSPMPEGTKTLFGRKVDYGRVRGAGGMKAQSTTSLSGGQMQRLAVSRTFMRSIMSDESGAGVGLLLFDEPSASLDPAAEHDLFERLRQLRGQKTMLFSSHRFGNLTRHADLLLYINNSVVEESGTHDELLKKDGGYAHIWKLQAQAFLS</sequence>
<dbReference type="GO" id="GO:0034040">
    <property type="term" value="F:ATPase-coupled lipid transmembrane transporter activity"/>
    <property type="evidence" value="ECO:0007669"/>
    <property type="project" value="TreeGrafter"/>
</dbReference>
<dbReference type="PANTHER" id="PTHR24221:SF646">
    <property type="entry name" value="HAEMOLYSIN SECRETION ATP-BINDING PROTEIN"/>
    <property type="match status" value="1"/>
</dbReference>
<dbReference type="PROSITE" id="PS00211">
    <property type="entry name" value="ABC_TRANSPORTER_1"/>
    <property type="match status" value="1"/>
</dbReference>
<dbReference type="SMART" id="SM00382">
    <property type="entry name" value="AAA"/>
    <property type="match status" value="1"/>
</dbReference>
<evidence type="ECO:0000256" key="5">
    <source>
        <dbReference type="ARBA" id="ARBA00022989"/>
    </source>
</evidence>
<evidence type="ECO:0000313" key="9">
    <source>
        <dbReference type="EMBL" id="TFK47933.1"/>
    </source>
</evidence>
<dbReference type="AlphaFoldDB" id="A0A5C3MSQ7"/>
<dbReference type="OrthoDB" id="6500128at2759"/>
<accession>A0A5C3MSQ7</accession>
<dbReference type="InterPro" id="IPR036640">
    <property type="entry name" value="ABC1_TM_sf"/>
</dbReference>
<dbReference type="STRING" id="5364.A0A5C3MSQ7"/>
<keyword evidence="2 7" id="KW-0812">Transmembrane</keyword>
<proteinExistence type="predicted"/>
<dbReference type="GO" id="GO:0016020">
    <property type="term" value="C:membrane"/>
    <property type="evidence" value="ECO:0007669"/>
    <property type="project" value="UniProtKB-SubCell"/>
</dbReference>